<dbReference type="Proteomes" id="UP000317178">
    <property type="component" value="Chromosome"/>
</dbReference>
<reference evidence="5 6" key="1">
    <citation type="submission" date="2019-02" db="EMBL/GenBank/DDBJ databases">
        <title>Deep-cultivation of Planctomycetes and their phenomic and genomic characterization uncovers novel biology.</title>
        <authorList>
            <person name="Wiegand S."/>
            <person name="Jogler M."/>
            <person name="Boedeker C."/>
            <person name="Pinto D."/>
            <person name="Vollmers J."/>
            <person name="Rivas-Marin E."/>
            <person name="Kohn T."/>
            <person name="Peeters S.H."/>
            <person name="Heuer A."/>
            <person name="Rast P."/>
            <person name="Oberbeckmann S."/>
            <person name="Bunk B."/>
            <person name="Jeske O."/>
            <person name="Meyerdierks A."/>
            <person name="Storesund J.E."/>
            <person name="Kallscheuer N."/>
            <person name="Luecker S."/>
            <person name="Lage O.M."/>
            <person name="Pohl T."/>
            <person name="Merkel B.J."/>
            <person name="Hornburger P."/>
            <person name="Mueller R.-W."/>
            <person name="Bruemmer F."/>
            <person name="Labrenz M."/>
            <person name="Spormann A.M."/>
            <person name="Op den Camp H."/>
            <person name="Overmann J."/>
            <person name="Amann R."/>
            <person name="Jetten M.S.M."/>
            <person name="Mascher T."/>
            <person name="Medema M.H."/>
            <person name="Devos D.P."/>
            <person name="Kaster A.-K."/>
            <person name="Ovreas L."/>
            <person name="Rohde M."/>
            <person name="Galperin M.Y."/>
            <person name="Jogler C."/>
        </authorList>
    </citation>
    <scope>NUCLEOTIDE SEQUENCE [LARGE SCALE GENOMIC DNA]</scope>
    <source>
        <strain evidence="5 6">Pla110</strain>
    </source>
</reference>
<comment type="subunit">
    <text evidence="4">Homodimer; the beta-strands of each monomer intercalate to form a hydrophobic core, while the alpha-helices form wings that extend away from the core.</text>
</comment>
<dbReference type="InterPro" id="IPR036107">
    <property type="entry name" value="CsrA_sf"/>
</dbReference>
<accession>A0A518CQ10</accession>
<keyword evidence="6" id="KW-1185">Reference proteome</keyword>
<keyword evidence="4" id="KW-0678">Repressor</keyword>
<proteinExistence type="inferred from homology"/>
<evidence type="ECO:0000256" key="4">
    <source>
        <dbReference type="HAMAP-Rule" id="MF_00167"/>
    </source>
</evidence>
<keyword evidence="2 4" id="KW-0810">Translation regulation</keyword>
<evidence type="ECO:0000256" key="2">
    <source>
        <dbReference type="ARBA" id="ARBA00022845"/>
    </source>
</evidence>
<keyword evidence="1 4" id="KW-0963">Cytoplasm</keyword>
<dbReference type="SUPFAM" id="SSF117130">
    <property type="entry name" value="CsrA-like"/>
    <property type="match status" value="1"/>
</dbReference>
<dbReference type="PANTHER" id="PTHR34984:SF1">
    <property type="entry name" value="CARBON STORAGE REGULATOR"/>
    <property type="match status" value="1"/>
</dbReference>
<protein>
    <recommendedName>
        <fullName evidence="4">Translational regulator CsrA</fullName>
    </recommendedName>
</protein>
<comment type="function">
    <text evidence="4">A translational regulator that binds mRNA to regulate translation initiation and/or mRNA stability. Usually binds in the 5'-UTR at or near the Shine-Dalgarno sequence preventing ribosome-binding, thus repressing translation. Its main target seems to be the major flagellin gene, while its function is anatagonized by FliW.</text>
</comment>
<dbReference type="EMBL" id="CP036281">
    <property type="protein sequence ID" value="QDU81321.1"/>
    <property type="molecule type" value="Genomic_DNA"/>
</dbReference>
<comment type="similarity">
    <text evidence="4">Belongs to the CsrA/RsmA family.</text>
</comment>
<dbReference type="RefSeq" id="WP_144996565.1">
    <property type="nucleotide sequence ID" value="NZ_CP036281.1"/>
</dbReference>
<dbReference type="GO" id="GO:0006109">
    <property type="term" value="P:regulation of carbohydrate metabolic process"/>
    <property type="evidence" value="ECO:0007669"/>
    <property type="project" value="InterPro"/>
</dbReference>
<evidence type="ECO:0000313" key="6">
    <source>
        <dbReference type="Proteomes" id="UP000317178"/>
    </source>
</evidence>
<name>A0A518CQ10_9PLAN</name>
<sequence>MLVLSRKPGESIVIADNVHISIIKVHGNRIQIGIQAPDDVVIRRAELEVAPKRNLSDSHTDFEMMPS</sequence>
<dbReference type="GO" id="GO:0005829">
    <property type="term" value="C:cytosol"/>
    <property type="evidence" value="ECO:0007669"/>
    <property type="project" value="TreeGrafter"/>
</dbReference>
<dbReference type="PANTHER" id="PTHR34984">
    <property type="entry name" value="CARBON STORAGE REGULATOR"/>
    <property type="match status" value="1"/>
</dbReference>
<keyword evidence="4" id="KW-1005">Bacterial flagellum biogenesis</keyword>
<dbReference type="AlphaFoldDB" id="A0A518CQ10"/>
<gene>
    <name evidence="5" type="primary">csrA_1</name>
    <name evidence="4" type="synonym">csrA</name>
    <name evidence="5" type="ORF">Pla110_30620</name>
</gene>
<dbReference type="GO" id="GO:0048027">
    <property type="term" value="F:mRNA 5'-UTR binding"/>
    <property type="evidence" value="ECO:0007669"/>
    <property type="project" value="UniProtKB-UniRule"/>
</dbReference>
<comment type="subcellular location">
    <subcellularLocation>
        <location evidence="4">Cytoplasm</location>
    </subcellularLocation>
</comment>
<evidence type="ECO:0000256" key="3">
    <source>
        <dbReference type="ARBA" id="ARBA00022884"/>
    </source>
</evidence>
<evidence type="ECO:0000313" key="5">
    <source>
        <dbReference type="EMBL" id="QDU81321.1"/>
    </source>
</evidence>
<dbReference type="GO" id="GO:0006402">
    <property type="term" value="P:mRNA catabolic process"/>
    <property type="evidence" value="ECO:0007669"/>
    <property type="project" value="InterPro"/>
</dbReference>
<dbReference type="KEGG" id="plon:Pla110_30620"/>
<dbReference type="OrthoDB" id="289081at2"/>
<dbReference type="HAMAP" id="MF_00167">
    <property type="entry name" value="CsrA"/>
    <property type="match status" value="1"/>
</dbReference>
<keyword evidence="3 4" id="KW-0694">RNA-binding</keyword>
<organism evidence="5 6">
    <name type="scientific">Polystyrenella longa</name>
    <dbReference type="NCBI Taxonomy" id="2528007"/>
    <lineage>
        <taxon>Bacteria</taxon>
        <taxon>Pseudomonadati</taxon>
        <taxon>Planctomycetota</taxon>
        <taxon>Planctomycetia</taxon>
        <taxon>Planctomycetales</taxon>
        <taxon>Planctomycetaceae</taxon>
        <taxon>Polystyrenella</taxon>
    </lineage>
</organism>
<dbReference type="GO" id="GO:0045947">
    <property type="term" value="P:negative regulation of translational initiation"/>
    <property type="evidence" value="ECO:0007669"/>
    <property type="project" value="UniProtKB-UniRule"/>
</dbReference>
<dbReference type="InterPro" id="IPR003751">
    <property type="entry name" value="CsrA"/>
</dbReference>
<dbReference type="Pfam" id="PF02599">
    <property type="entry name" value="CsrA"/>
    <property type="match status" value="1"/>
</dbReference>
<dbReference type="Gene3D" id="2.60.40.4380">
    <property type="entry name" value="Translational regulator CsrA"/>
    <property type="match status" value="1"/>
</dbReference>
<dbReference type="GO" id="GO:0044781">
    <property type="term" value="P:bacterial-type flagellum organization"/>
    <property type="evidence" value="ECO:0007669"/>
    <property type="project" value="UniProtKB-KW"/>
</dbReference>
<evidence type="ECO:0000256" key="1">
    <source>
        <dbReference type="ARBA" id="ARBA00022490"/>
    </source>
</evidence>
<dbReference type="GO" id="GO:1902208">
    <property type="term" value="P:regulation of bacterial-type flagellum assembly"/>
    <property type="evidence" value="ECO:0007669"/>
    <property type="project" value="UniProtKB-UniRule"/>
</dbReference>